<dbReference type="PANTHER" id="PTHR19446">
    <property type="entry name" value="REVERSE TRANSCRIPTASES"/>
    <property type="match status" value="1"/>
</dbReference>
<proteinExistence type="predicted"/>
<evidence type="ECO:0000256" key="1">
    <source>
        <dbReference type="SAM" id="Phobius"/>
    </source>
</evidence>
<dbReference type="AlphaFoldDB" id="A0ABD3H319"/>
<organism evidence="2 3">
    <name type="scientific">Riccia sorocarpa</name>
    <dbReference type="NCBI Taxonomy" id="122646"/>
    <lineage>
        <taxon>Eukaryota</taxon>
        <taxon>Viridiplantae</taxon>
        <taxon>Streptophyta</taxon>
        <taxon>Embryophyta</taxon>
        <taxon>Marchantiophyta</taxon>
        <taxon>Marchantiopsida</taxon>
        <taxon>Marchantiidae</taxon>
        <taxon>Marchantiales</taxon>
        <taxon>Ricciaceae</taxon>
        <taxon>Riccia</taxon>
    </lineage>
</organism>
<name>A0ABD3H319_9MARC</name>
<feature type="transmembrane region" description="Helical" evidence="1">
    <location>
        <begin position="306"/>
        <end position="335"/>
    </location>
</feature>
<comment type="caution">
    <text evidence="2">The sequence shown here is derived from an EMBL/GenBank/DDBJ whole genome shotgun (WGS) entry which is preliminary data.</text>
</comment>
<keyword evidence="1" id="KW-0472">Membrane</keyword>
<evidence type="ECO:0008006" key="4">
    <source>
        <dbReference type="Google" id="ProtNLM"/>
    </source>
</evidence>
<keyword evidence="1" id="KW-1133">Transmembrane helix</keyword>
<dbReference type="EMBL" id="JBJQOH010000006">
    <property type="protein sequence ID" value="KAL3684715.1"/>
    <property type="molecule type" value="Genomic_DNA"/>
</dbReference>
<accession>A0ABD3H319</accession>
<protein>
    <recommendedName>
        <fullName evidence="4">Reverse transcriptase domain-containing protein</fullName>
    </recommendedName>
</protein>
<sequence>MLDLEKAYDRLSLDFLWEVLGKLGFGDPFINKLRALSLGASGRVQVNSALSPDFPIQRGVRQGCPLAPLLSSVPLILSVQAAAKEGKIKPLTLPGGGGGGGSAANSSKEDVLLLSERFSSSGSPSFSRMRRAWDDYRASLTWNPQVLSIPSSLSFTSGLTLLKLKGFLSLDDVQLARSWSNQVSRWGDLNLLSFPLGTREDSLVHRLSSVETIPGLFCFNSHHWALPGRGSKARQLGHAGCTCYDCGADNKDTLHALALWSGRCEFWDHLATRCGVIRSIVSSLFASGSLPSAILQSPSLNHAHRIAALLVFVQGLRITGGWGTAIIVAAGVLLAEGARATDKRRQILNSALQVLLLAIPASANRIFLRYAEIFHS</sequence>
<evidence type="ECO:0000313" key="3">
    <source>
        <dbReference type="Proteomes" id="UP001633002"/>
    </source>
</evidence>
<evidence type="ECO:0000313" key="2">
    <source>
        <dbReference type="EMBL" id="KAL3684715.1"/>
    </source>
</evidence>
<reference evidence="2 3" key="1">
    <citation type="submission" date="2024-09" db="EMBL/GenBank/DDBJ databases">
        <title>Chromosome-scale assembly of Riccia sorocarpa.</title>
        <authorList>
            <person name="Paukszto L."/>
        </authorList>
    </citation>
    <scope>NUCLEOTIDE SEQUENCE [LARGE SCALE GENOMIC DNA]</scope>
    <source>
        <strain evidence="2">LP-2024</strain>
        <tissue evidence="2">Aerial parts of the thallus</tissue>
    </source>
</reference>
<keyword evidence="3" id="KW-1185">Reference proteome</keyword>
<dbReference type="Proteomes" id="UP001633002">
    <property type="component" value="Unassembled WGS sequence"/>
</dbReference>
<gene>
    <name evidence="2" type="ORF">R1sor_002737</name>
</gene>
<keyword evidence="1" id="KW-0812">Transmembrane</keyword>